<evidence type="ECO:0000313" key="1">
    <source>
        <dbReference type="EMBL" id="ATQ44919.1"/>
    </source>
</evidence>
<dbReference type="InterPro" id="IPR011990">
    <property type="entry name" value="TPR-like_helical_dom_sf"/>
</dbReference>
<proteinExistence type="predicted"/>
<dbReference type="InterPro" id="IPR010323">
    <property type="entry name" value="DUF924"/>
</dbReference>
<name>A0A2D2B3S8_9CAUL</name>
<reference evidence="1 2" key="1">
    <citation type="submission" date="2017-10" db="EMBL/GenBank/DDBJ databases">
        <title>Genome sequence of Caulobacter mirabilis FWC38.</title>
        <authorList>
            <person name="Fiebig A."/>
            <person name="Crosson S."/>
        </authorList>
    </citation>
    <scope>NUCLEOTIDE SEQUENCE [LARGE SCALE GENOMIC DNA]</scope>
    <source>
        <strain evidence="1 2">FWC 38</strain>
    </source>
</reference>
<gene>
    <name evidence="1" type="ORF">CSW64_07655</name>
</gene>
<dbReference type="Pfam" id="PF06041">
    <property type="entry name" value="DUF924"/>
    <property type="match status" value="1"/>
</dbReference>
<dbReference type="OrthoDB" id="7593450at2"/>
<accession>A0A2D2B3S8</accession>
<dbReference type="EMBL" id="CP024201">
    <property type="protein sequence ID" value="ATQ44919.1"/>
    <property type="molecule type" value="Genomic_DNA"/>
</dbReference>
<dbReference type="SUPFAM" id="SSF48452">
    <property type="entry name" value="TPR-like"/>
    <property type="match status" value="1"/>
</dbReference>
<evidence type="ECO:0008006" key="3">
    <source>
        <dbReference type="Google" id="ProtNLM"/>
    </source>
</evidence>
<evidence type="ECO:0000313" key="2">
    <source>
        <dbReference type="Proteomes" id="UP000228945"/>
    </source>
</evidence>
<dbReference type="AlphaFoldDB" id="A0A2D2B3S8"/>
<protein>
    <recommendedName>
        <fullName evidence="3">SpoVR like family protein</fullName>
    </recommendedName>
</protein>
<dbReference type="Gene3D" id="1.20.58.320">
    <property type="entry name" value="TPR-like"/>
    <property type="match status" value="1"/>
</dbReference>
<sequence>MTATPMDVIGFWQAAGPQKWFTKDPRFDEAIRLRFEPVHFAAARGEYDAWRETAEGCLALLILLDQFPRNLWRGSGHAFAADPLARAVARRAVQADFDQEVEPALRPFFYLPFEHSEDPADQDLSVTLCEAHRDATGDEDTLKWAVIHRDIIARFGRFPHRNRSLGRETTAEEQAFLDDGGFSG</sequence>
<dbReference type="Gene3D" id="1.25.40.10">
    <property type="entry name" value="Tetratricopeptide repeat domain"/>
    <property type="match status" value="1"/>
</dbReference>
<dbReference type="KEGG" id="cmb:CSW64_07655"/>
<dbReference type="RefSeq" id="WP_099624155.1">
    <property type="nucleotide sequence ID" value="NZ_CP024201.1"/>
</dbReference>
<dbReference type="Proteomes" id="UP000228945">
    <property type="component" value="Chromosome"/>
</dbReference>
<keyword evidence="2" id="KW-1185">Reference proteome</keyword>
<organism evidence="1 2">
    <name type="scientific">Caulobacter mirabilis</name>
    <dbReference type="NCBI Taxonomy" id="69666"/>
    <lineage>
        <taxon>Bacteria</taxon>
        <taxon>Pseudomonadati</taxon>
        <taxon>Pseudomonadota</taxon>
        <taxon>Alphaproteobacteria</taxon>
        <taxon>Caulobacterales</taxon>
        <taxon>Caulobacteraceae</taxon>
        <taxon>Caulobacter</taxon>
    </lineage>
</organism>